<accession>A0A6S7BP63</accession>
<protein>
    <submittedName>
        <fullName evidence="1">Uncharacterized protein</fullName>
    </submittedName>
</protein>
<dbReference type="AlphaFoldDB" id="A0A6S7BP63"/>
<evidence type="ECO:0000313" key="2">
    <source>
        <dbReference type="Proteomes" id="UP000494115"/>
    </source>
</evidence>
<name>A0A6S7BP63_9BURK</name>
<proteinExistence type="predicted"/>
<keyword evidence="2" id="KW-1185">Reference proteome</keyword>
<reference evidence="1 2" key="1">
    <citation type="submission" date="2020-04" db="EMBL/GenBank/DDBJ databases">
        <authorList>
            <person name="De Canck E."/>
        </authorList>
    </citation>
    <scope>NUCLEOTIDE SEQUENCE [LARGE SCALE GENOMIC DNA]</scope>
    <source>
        <strain evidence="1 2">LMG 28138</strain>
    </source>
</reference>
<sequence>MSLPLPCYASRRMPLPNMVAGYSNTGLRRLQETFDCSLVFLR</sequence>
<organism evidence="1 2">
    <name type="scientific">Pararobbsia alpina</name>
    <dbReference type="NCBI Taxonomy" id="621374"/>
    <lineage>
        <taxon>Bacteria</taxon>
        <taxon>Pseudomonadati</taxon>
        <taxon>Pseudomonadota</taxon>
        <taxon>Betaproteobacteria</taxon>
        <taxon>Burkholderiales</taxon>
        <taxon>Burkholderiaceae</taxon>
        <taxon>Pararobbsia</taxon>
    </lineage>
</organism>
<gene>
    <name evidence="1" type="ORF">LMG28138_06018</name>
</gene>
<evidence type="ECO:0000313" key="1">
    <source>
        <dbReference type="EMBL" id="CAB3808212.1"/>
    </source>
</evidence>
<dbReference type="EMBL" id="CADIKM010000124">
    <property type="protein sequence ID" value="CAB3808212.1"/>
    <property type="molecule type" value="Genomic_DNA"/>
</dbReference>
<dbReference type="Proteomes" id="UP000494115">
    <property type="component" value="Unassembled WGS sequence"/>
</dbReference>